<reference evidence="1 2" key="1">
    <citation type="journal article" date="2018" name="Sci. Rep.">
        <title>Genome sequence of the cauliflower mushroom Sparassis crispa (Hanabiratake) and its association with beneficial usage.</title>
        <authorList>
            <person name="Kiyama R."/>
            <person name="Furutani Y."/>
            <person name="Kawaguchi K."/>
            <person name="Nakanishi T."/>
        </authorList>
    </citation>
    <scope>NUCLEOTIDE SEQUENCE [LARGE SCALE GENOMIC DNA]</scope>
</reference>
<gene>
    <name evidence="1" type="ORF">SCP_1301270</name>
</gene>
<accession>A0A401H1P3</accession>
<protein>
    <submittedName>
        <fullName evidence="1">Uncharacterized protein</fullName>
    </submittedName>
</protein>
<keyword evidence="2" id="KW-1185">Reference proteome</keyword>
<name>A0A401H1P3_9APHY</name>
<dbReference type="Proteomes" id="UP000287166">
    <property type="component" value="Unassembled WGS sequence"/>
</dbReference>
<evidence type="ECO:0000313" key="1">
    <source>
        <dbReference type="EMBL" id="GBE88312.1"/>
    </source>
</evidence>
<dbReference type="EMBL" id="BFAD01000013">
    <property type="protein sequence ID" value="GBE88312.1"/>
    <property type="molecule type" value="Genomic_DNA"/>
</dbReference>
<organism evidence="1 2">
    <name type="scientific">Sparassis crispa</name>
    <dbReference type="NCBI Taxonomy" id="139825"/>
    <lineage>
        <taxon>Eukaryota</taxon>
        <taxon>Fungi</taxon>
        <taxon>Dikarya</taxon>
        <taxon>Basidiomycota</taxon>
        <taxon>Agaricomycotina</taxon>
        <taxon>Agaricomycetes</taxon>
        <taxon>Polyporales</taxon>
        <taxon>Sparassidaceae</taxon>
        <taxon>Sparassis</taxon>
    </lineage>
</organism>
<comment type="caution">
    <text evidence="1">The sequence shown here is derived from an EMBL/GenBank/DDBJ whole genome shotgun (WGS) entry which is preliminary data.</text>
</comment>
<dbReference type="RefSeq" id="XP_027619225.1">
    <property type="nucleotide sequence ID" value="XM_027763424.1"/>
</dbReference>
<dbReference type="InParanoid" id="A0A401H1P3"/>
<dbReference type="GeneID" id="38785229"/>
<proteinExistence type="predicted"/>
<evidence type="ECO:0000313" key="2">
    <source>
        <dbReference type="Proteomes" id="UP000287166"/>
    </source>
</evidence>
<dbReference type="AlphaFoldDB" id="A0A401H1P3"/>
<sequence length="289" mass="32944">MTEYINPPTYPQSVADNRGPTSRTYCGCTCHTNQPETWLFPYKYVTVRMYDYGPLPGSGFSQAIMQLDGEGSLDLVKCAEIWSVAKVTPRRKLELLHDGILPADLIESCAEVSHGVPAIALAEYAPLSRYDIRSNIFHTPQMVRVRWYADAEWTTTYEEFFAPLDSTCGLSIAQIARNRGVPLGKACVFDATEYKKRYCTFRTRYLYAGELPAVMDHRGFLALTSVEVGVDLDVKLPRSGRHYWFNIFNAWMSMPPEQRMDWSHPIASIFMVPYLAQENRICRHTVISI</sequence>